<keyword evidence="3" id="KW-1185">Reference proteome</keyword>
<keyword evidence="2" id="KW-0547">Nucleotide-binding</keyword>
<name>A0A6N9TQ99_DISTH</name>
<dbReference type="GO" id="GO:0005524">
    <property type="term" value="F:ATP binding"/>
    <property type="evidence" value="ECO:0007669"/>
    <property type="project" value="UniProtKB-KW"/>
</dbReference>
<organism evidence="2 3">
    <name type="scientific">Dissulfurirhabdus thermomarina</name>
    <dbReference type="NCBI Taxonomy" id="1765737"/>
    <lineage>
        <taxon>Bacteria</taxon>
        <taxon>Deltaproteobacteria</taxon>
        <taxon>Dissulfurirhabdaceae</taxon>
        <taxon>Dissulfurirhabdus</taxon>
    </lineage>
</organism>
<dbReference type="Proteomes" id="UP000469346">
    <property type="component" value="Unassembled WGS sequence"/>
</dbReference>
<sequence>LHRGEELAMFVDVGTNAEVVLGNRDWLVACAGAAGPALEGGILACGTRARPGAVERVDIDPDTLELTYRTIGGGPPVGICGSGVIDLLAAMFLAGLVEPTGKLVPERDPRRMRRIGGEWAYVLADEAAGGAGTPVYISQSDVKNLIRSKGAMYTILNVVVQSVGVGFEDIRRFYVAGAFGSYIDPARAVAIGMLPDVPLDRFQGLGNAAGEGAVAALRRRSARAEVEELRERITYLEMNVRGDFMSQLTGALFLPHTDLKRFPSVAARLQGR</sequence>
<proteinExistence type="predicted"/>
<gene>
    <name evidence="2" type="ORF">G3N55_11405</name>
</gene>
<evidence type="ECO:0000313" key="3">
    <source>
        <dbReference type="Proteomes" id="UP000469346"/>
    </source>
</evidence>
<keyword evidence="2" id="KW-0067">ATP-binding</keyword>
<reference evidence="2 3" key="1">
    <citation type="submission" date="2020-02" db="EMBL/GenBank/DDBJ databases">
        <title>Comparative genomics of sulfur disproportionating microorganisms.</title>
        <authorList>
            <person name="Ward L.M."/>
            <person name="Bertran E."/>
            <person name="Johnston D.T."/>
        </authorList>
    </citation>
    <scope>NUCLEOTIDE SEQUENCE [LARGE SCALE GENOMIC DNA]</scope>
    <source>
        <strain evidence="2 3">DSM 100025</strain>
    </source>
</reference>
<accession>A0A6N9TQ99</accession>
<protein>
    <submittedName>
        <fullName evidence="2">ATP-binding protein</fullName>
    </submittedName>
</protein>
<feature type="non-terminal residue" evidence="2">
    <location>
        <position position="1"/>
    </location>
</feature>
<dbReference type="InterPro" id="IPR052911">
    <property type="entry name" value="Corrinoid_activation_enz"/>
</dbReference>
<dbReference type="InterPro" id="IPR027980">
    <property type="entry name" value="RACo_C"/>
</dbReference>
<comment type="caution">
    <text evidence="2">The sequence shown here is derived from an EMBL/GenBank/DDBJ whole genome shotgun (WGS) entry which is preliminary data.</text>
</comment>
<dbReference type="PANTHER" id="PTHR42895">
    <property type="entry name" value="IRON-SULFUR CLUSTER-BINDING PROTEIN-RELATED"/>
    <property type="match status" value="1"/>
</dbReference>
<dbReference type="AlphaFoldDB" id="A0A6N9TQ99"/>
<feature type="domain" description="RACo C-terminal" evidence="1">
    <location>
        <begin position="6"/>
        <end position="265"/>
    </location>
</feature>
<dbReference type="PANTHER" id="PTHR42895:SF1">
    <property type="entry name" value="IRON-SULFUR CLUSTER PROTEIN"/>
    <property type="match status" value="1"/>
</dbReference>
<evidence type="ECO:0000259" key="1">
    <source>
        <dbReference type="Pfam" id="PF14574"/>
    </source>
</evidence>
<dbReference type="EMBL" id="JAAGRR010000174">
    <property type="protein sequence ID" value="NDY43445.1"/>
    <property type="molecule type" value="Genomic_DNA"/>
</dbReference>
<evidence type="ECO:0000313" key="2">
    <source>
        <dbReference type="EMBL" id="NDY43445.1"/>
    </source>
</evidence>
<dbReference type="Pfam" id="PF14574">
    <property type="entry name" value="RACo_C_ter"/>
    <property type="match status" value="1"/>
</dbReference>
<dbReference type="RefSeq" id="WP_163299654.1">
    <property type="nucleotide sequence ID" value="NZ_JAAGRR010000174.1"/>
</dbReference>